<dbReference type="NCBIfam" id="TIGR01496">
    <property type="entry name" value="DHPS"/>
    <property type="match status" value="1"/>
</dbReference>
<evidence type="ECO:0000256" key="3">
    <source>
        <dbReference type="ARBA" id="ARBA00004763"/>
    </source>
</evidence>
<evidence type="ECO:0000256" key="1">
    <source>
        <dbReference type="ARBA" id="ARBA00000012"/>
    </source>
</evidence>
<evidence type="ECO:0000256" key="8">
    <source>
        <dbReference type="ARBA" id="ARBA00022723"/>
    </source>
</evidence>
<feature type="domain" description="Pterin-binding" evidence="13">
    <location>
        <begin position="34"/>
        <end position="286"/>
    </location>
</feature>
<keyword evidence="10 12" id="KW-0289">Folate biosynthesis</keyword>
<evidence type="ECO:0000313" key="14">
    <source>
        <dbReference type="EMBL" id="SFR45804.1"/>
    </source>
</evidence>
<evidence type="ECO:0000256" key="9">
    <source>
        <dbReference type="ARBA" id="ARBA00022842"/>
    </source>
</evidence>
<accession>A0A1I6GU84</accession>
<dbReference type="CDD" id="cd00739">
    <property type="entry name" value="DHPS"/>
    <property type="match status" value="1"/>
</dbReference>
<comment type="cofactor">
    <cofactor evidence="2 12">
        <name>Mg(2+)</name>
        <dbReference type="ChEBI" id="CHEBI:18420"/>
    </cofactor>
</comment>
<dbReference type="PANTHER" id="PTHR20941:SF1">
    <property type="entry name" value="FOLIC ACID SYNTHESIS PROTEIN FOL1"/>
    <property type="match status" value="1"/>
</dbReference>
<dbReference type="GO" id="GO:0005829">
    <property type="term" value="C:cytosol"/>
    <property type="evidence" value="ECO:0007669"/>
    <property type="project" value="TreeGrafter"/>
</dbReference>
<dbReference type="GO" id="GO:0046656">
    <property type="term" value="P:folic acid biosynthetic process"/>
    <property type="evidence" value="ECO:0007669"/>
    <property type="project" value="UniProtKB-KW"/>
</dbReference>
<dbReference type="PANTHER" id="PTHR20941">
    <property type="entry name" value="FOLATE SYNTHESIS PROTEINS"/>
    <property type="match status" value="1"/>
</dbReference>
<dbReference type="Proteomes" id="UP000199290">
    <property type="component" value="Unassembled WGS sequence"/>
</dbReference>
<dbReference type="InterPro" id="IPR011005">
    <property type="entry name" value="Dihydropteroate_synth-like_sf"/>
</dbReference>
<dbReference type="GO" id="GO:0004156">
    <property type="term" value="F:dihydropteroate synthase activity"/>
    <property type="evidence" value="ECO:0007669"/>
    <property type="project" value="UniProtKB-EC"/>
</dbReference>
<evidence type="ECO:0000256" key="5">
    <source>
        <dbReference type="ARBA" id="ARBA00012458"/>
    </source>
</evidence>
<dbReference type="AlphaFoldDB" id="A0A1I6GU84"/>
<dbReference type="GO" id="GO:0046654">
    <property type="term" value="P:tetrahydrofolate biosynthetic process"/>
    <property type="evidence" value="ECO:0007669"/>
    <property type="project" value="UniProtKB-UniPathway"/>
</dbReference>
<dbReference type="InterPro" id="IPR045031">
    <property type="entry name" value="DHP_synth-like"/>
</dbReference>
<dbReference type="FunFam" id="3.20.20.20:FF:000006">
    <property type="entry name" value="Dihydropteroate synthase"/>
    <property type="match status" value="1"/>
</dbReference>
<evidence type="ECO:0000256" key="6">
    <source>
        <dbReference type="ARBA" id="ARBA00016919"/>
    </source>
</evidence>
<dbReference type="EC" id="2.5.1.15" evidence="5 12"/>
<keyword evidence="8 12" id="KW-0479">Metal-binding</keyword>
<comment type="pathway">
    <text evidence="3 12">Cofactor biosynthesis; tetrahydrofolate biosynthesis; 7,8-dihydrofolate from 2-amino-4-hydroxy-6-hydroxymethyl-7,8-dihydropteridine diphosphate and 4-aminobenzoate: step 1/2.</text>
</comment>
<name>A0A1I6GU84_9GAMM</name>
<evidence type="ECO:0000256" key="2">
    <source>
        <dbReference type="ARBA" id="ARBA00001946"/>
    </source>
</evidence>
<comment type="catalytic activity">
    <reaction evidence="1">
        <text>(7,8-dihydropterin-6-yl)methyl diphosphate + 4-aminobenzoate = 7,8-dihydropteroate + diphosphate</text>
        <dbReference type="Rhea" id="RHEA:19949"/>
        <dbReference type="ChEBI" id="CHEBI:17836"/>
        <dbReference type="ChEBI" id="CHEBI:17839"/>
        <dbReference type="ChEBI" id="CHEBI:33019"/>
        <dbReference type="ChEBI" id="CHEBI:72950"/>
        <dbReference type="EC" id="2.5.1.15"/>
    </reaction>
</comment>
<dbReference type="STRING" id="375760.SAMN04488073_1551"/>
<dbReference type="InterPro" id="IPR000489">
    <property type="entry name" value="Pterin-binding_dom"/>
</dbReference>
<dbReference type="SUPFAM" id="SSF51717">
    <property type="entry name" value="Dihydropteroate synthetase-like"/>
    <property type="match status" value="1"/>
</dbReference>
<sequence length="295" mass="31681">MAPPGFRAAFVFVRGKSIAMKMNFAGRELDMSLCHVMGVLNVTPDSFSDGGRFNRPDLALERARQMVSDGAGFIDIGGESTRPGAAPVSVQEELDRVCPVVEAVVRELDAVVSVDTSAPEVMAETAKLGAGLINDVRALQRDGAPEAAARADIPVCIMHIQGEPDTMQDRPAYRNVRREVSAFLTERMRVAEQAGVRPENIVLDPGFGFGKSLAHNLKLLASLEQLQILGHPLLVGMSRKSMLGHITGREVHERLPASLAAATIAAMKGASIIRVHDVRETVDAVRVVAAMKEAD</sequence>
<gene>
    <name evidence="14" type="ORF">SAMN04488073_1551</name>
</gene>
<dbReference type="PROSITE" id="PS00792">
    <property type="entry name" value="DHPS_1"/>
    <property type="match status" value="1"/>
</dbReference>
<dbReference type="GO" id="GO:0046872">
    <property type="term" value="F:metal ion binding"/>
    <property type="evidence" value="ECO:0007669"/>
    <property type="project" value="UniProtKB-KW"/>
</dbReference>
<dbReference type="Pfam" id="PF00809">
    <property type="entry name" value="Pterin_bind"/>
    <property type="match status" value="1"/>
</dbReference>
<dbReference type="PROSITE" id="PS50972">
    <property type="entry name" value="PTERIN_BINDING"/>
    <property type="match status" value="1"/>
</dbReference>
<evidence type="ECO:0000256" key="12">
    <source>
        <dbReference type="RuleBase" id="RU361205"/>
    </source>
</evidence>
<reference evidence="15" key="1">
    <citation type="submission" date="2016-10" db="EMBL/GenBank/DDBJ databases">
        <authorList>
            <person name="Varghese N."/>
            <person name="Submissions S."/>
        </authorList>
    </citation>
    <scope>NUCLEOTIDE SEQUENCE [LARGE SCALE GENOMIC DNA]</scope>
    <source>
        <strain evidence="15">CGMCC 1.6294</strain>
    </source>
</reference>
<keyword evidence="7 12" id="KW-0808">Transferase</keyword>
<evidence type="ECO:0000256" key="7">
    <source>
        <dbReference type="ARBA" id="ARBA00022679"/>
    </source>
</evidence>
<dbReference type="InterPro" id="IPR006390">
    <property type="entry name" value="DHP_synth_dom"/>
</dbReference>
<comment type="similarity">
    <text evidence="4 12">Belongs to the DHPS family.</text>
</comment>
<comment type="function">
    <text evidence="12">Catalyzes the condensation of para-aminobenzoate (pABA) with 6-hydroxymethyl-7,8-dihydropterin diphosphate (DHPt-PP) to form 7,8-dihydropteroate (H2Pte), the immediate precursor of folate derivatives.</text>
</comment>
<keyword evidence="15" id="KW-1185">Reference proteome</keyword>
<protein>
    <recommendedName>
        <fullName evidence="6 12">Dihydropteroate synthase</fullName>
        <shortName evidence="12">DHPS</shortName>
        <ecNumber evidence="5 12">2.5.1.15</ecNumber>
    </recommendedName>
    <alternativeName>
        <fullName evidence="11 12">Dihydropteroate pyrophosphorylase</fullName>
    </alternativeName>
</protein>
<evidence type="ECO:0000259" key="13">
    <source>
        <dbReference type="PROSITE" id="PS50972"/>
    </source>
</evidence>
<evidence type="ECO:0000256" key="4">
    <source>
        <dbReference type="ARBA" id="ARBA00009503"/>
    </source>
</evidence>
<keyword evidence="9 12" id="KW-0460">Magnesium</keyword>
<organism evidence="14 15">
    <name type="scientific">Marinobacter gudaonensis</name>
    <dbReference type="NCBI Taxonomy" id="375760"/>
    <lineage>
        <taxon>Bacteria</taxon>
        <taxon>Pseudomonadati</taxon>
        <taxon>Pseudomonadota</taxon>
        <taxon>Gammaproteobacteria</taxon>
        <taxon>Pseudomonadales</taxon>
        <taxon>Marinobacteraceae</taxon>
        <taxon>Marinobacter</taxon>
    </lineage>
</organism>
<dbReference type="Gene3D" id="3.20.20.20">
    <property type="entry name" value="Dihydropteroate synthase-like"/>
    <property type="match status" value="1"/>
</dbReference>
<evidence type="ECO:0000256" key="11">
    <source>
        <dbReference type="ARBA" id="ARBA00030193"/>
    </source>
</evidence>
<evidence type="ECO:0000313" key="15">
    <source>
        <dbReference type="Proteomes" id="UP000199290"/>
    </source>
</evidence>
<proteinExistence type="inferred from homology"/>
<dbReference type="UniPathway" id="UPA00077">
    <property type="reaction ID" value="UER00156"/>
</dbReference>
<evidence type="ECO:0000256" key="10">
    <source>
        <dbReference type="ARBA" id="ARBA00022909"/>
    </source>
</evidence>
<dbReference type="EMBL" id="FOYV01000001">
    <property type="protein sequence ID" value="SFR45804.1"/>
    <property type="molecule type" value="Genomic_DNA"/>
</dbReference>